<name>B2FIQ5_STRMK</name>
<dbReference type="Proteomes" id="UP000008840">
    <property type="component" value="Chromosome"/>
</dbReference>
<feature type="transmembrane region" description="Helical" evidence="1">
    <location>
        <begin position="70"/>
        <end position="88"/>
    </location>
</feature>
<dbReference type="EnsemblBacteria" id="CAQ47560">
    <property type="protein sequence ID" value="CAQ47560"/>
    <property type="gene ID" value="Smlt4169"/>
</dbReference>
<dbReference type="AlphaFoldDB" id="B2FIQ5"/>
<dbReference type="eggNOG" id="COG3402">
    <property type="taxonomic scope" value="Bacteria"/>
</dbReference>
<reference evidence="3 4" key="1">
    <citation type="journal article" date="2008" name="Genome Biol.">
        <title>The complete genome, comparative and functional analysis of Stenotrophomonas maltophilia reveals an organism heavily shielded by drug resistance determinants.</title>
        <authorList>
            <person name="Crossman L.C."/>
            <person name="Gould V.C."/>
            <person name="Dow J.M."/>
            <person name="Vernikos G.S."/>
            <person name="Okazaki A."/>
            <person name="Sebaihia M."/>
            <person name="Saunders D."/>
            <person name="Arrowsmith C."/>
            <person name="Carver T."/>
            <person name="Peters N."/>
            <person name="Adlem E."/>
            <person name="Kerhornou A."/>
            <person name="Lord A."/>
            <person name="Murphy L."/>
            <person name="Seeger K."/>
            <person name="Squares R."/>
            <person name="Rutter S."/>
            <person name="Quail M.A."/>
            <person name="Rajandream M.A."/>
            <person name="Harris D."/>
            <person name="Churcher C."/>
            <person name="Bentley S.D."/>
            <person name="Parkhill J."/>
            <person name="Thomson N.R."/>
            <person name="Avison M.B."/>
        </authorList>
    </citation>
    <scope>NUCLEOTIDE SEQUENCE [LARGE SCALE GENOMIC DNA]</scope>
    <source>
        <strain evidence="3 4">K279a</strain>
    </source>
</reference>
<proteinExistence type="predicted"/>
<organism evidence="3 4">
    <name type="scientific">Stenotrophomonas maltophilia (strain K279a)</name>
    <dbReference type="NCBI Taxonomy" id="522373"/>
    <lineage>
        <taxon>Bacteria</taxon>
        <taxon>Pseudomonadati</taxon>
        <taxon>Pseudomonadota</taxon>
        <taxon>Gammaproteobacteria</taxon>
        <taxon>Lysobacterales</taxon>
        <taxon>Lysobacteraceae</taxon>
        <taxon>Stenotrophomonas</taxon>
        <taxon>Stenotrophomonas maltophilia group</taxon>
    </lineage>
</organism>
<evidence type="ECO:0000256" key="1">
    <source>
        <dbReference type="SAM" id="Phobius"/>
    </source>
</evidence>
<sequence>MRPRPLPPALLPDGARVTDATIPAPPATDWQSLPQRAARLAALEGAFGGLFVPGLPLAAAAWFFDLPGGLWTAAAGLLMGVAFGAWLGRRRLVRTRWRLDAQGLGLRRDLMWQLETRIPLSRVQHLDLRRGPLERRAGLATLIVHTAGTRMSAVTVSGLDEADAERLRDTLSHQLDQDADAL</sequence>
<keyword evidence="4" id="KW-1185">Reference proteome</keyword>
<protein>
    <submittedName>
        <fullName evidence="3">Transmembrane protein</fullName>
    </submittedName>
</protein>
<keyword evidence="1 3" id="KW-0812">Transmembrane</keyword>
<dbReference type="KEGG" id="sml:Smlt4169"/>
<dbReference type="PANTHER" id="PTHR34473">
    <property type="entry name" value="UPF0699 TRANSMEMBRANE PROTEIN YDBS"/>
    <property type="match status" value="1"/>
</dbReference>
<dbReference type="InterPro" id="IPR005182">
    <property type="entry name" value="YdbS-like_PH"/>
</dbReference>
<keyword evidence="1" id="KW-1133">Transmembrane helix</keyword>
<feature type="domain" description="YdbS-like PH" evidence="2">
    <location>
        <begin position="94"/>
        <end position="171"/>
    </location>
</feature>
<evidence type="ECO:0000313" key="3">
    <source>
        <dbReference type="EMBL" id="CAQ47560.1"/>
    </source>
</evidence>
<dbReference type="Pfam" id="PF03703">
    <property type="entry name" value="bPH_2"/>
    <property type="match status" value="1"/>
</dbReference>
<dbReference type="PANTHER" id="PTHR34473:SF3">
    <property type="entry name" value="TRANSMEMBRANE PROTEIN-RELATED"/>
    <property type="match status" value="1"/>
</dbReference>
<evidence type="ECO:0000259" key="2">
    <source>
        <dbReference type="Pfam" id="PF03703"/>
    </source>
</evidence>
<gene>
    <name evidence="3" type="ordered locus">Smlt4169</name>
</gene>
<dbReference type="HOGENOM" id="CLU_104197_2_0_6"/>
<feature type="transmembrane region" description="Helical" evidence="1">
    <location>
        <begin position="40"/>
        <end position="64"/>
    </location>
</feature>
<dbReference type="EMBL" id="AM743169">
    <property type="protein sequence ID" value="CAQ47560.1"/>
    <property type="molecule type" value="Genomic_DNA"/>
</dbReference>
<keyword evidence="1" id="KW-0472">Membrane</keyword>
<evidence type="ECO:0000313" key="4">
    <source>
        <dbReference type="Proteomes" id="UP000008840"/>
    </source>
</evidence>
<accession>B2FIQ5</accession>